<dbReference type="RefSeq" id="WP_203886742.1">
    <property type="nucleotide sequence ID" value="NZ_BAABHH010000013.1"/>
</dbReference>
<evidence type="ECO:0000259" key="4">
    <source>
        <dbReference type="Pfam" id="PF01872"/>
    </source>
</evidence>
<dbReference type="Proteomes" id="UP000630097">
    <property type="component" value="Unassembled WGS sequence"/>
</dbReference>
<dbReference type="AlphaFoldDB" id="A0A8J3PYF3"/>
<keyword evidence="2" id="KW-0521">NADP</keyword>
<comment type="pathway">
    <text evidence="1">Cofactor biosynthesis; riboflavin biosynthesis.</text>
</comment>
<evidence type="ECO:0000313" key="5">
    <source>
        <dbReference type="EMBL" id="GIG83432.1"/>
    </source>
</evidence>
<dbReference type="Pfam" id="PF01872">
    <property type="entry name" value="RibD_C"/>
    <property type="match status" value="1"/>
</dbReference>
<dbReference type="GO" id="GO:0009231">
    <property type="term" value="P:riboflavin biosynthetic process"/>
    <property type="evidence" value="ECO:0007669"/>
    <property type="project" value="InterPro"/>
</dbReference>
<organism evidence="5 6">
    <name type="scientific">Planotetraspora kaengkrachanensis</name>
    <dbReference type="NCBI Taxonomy" id="575193"/>
    <lineage>
        <taxon>Bacteria</taxon>
        <taxon>Bacillati</taxon>
        <taxon>Actinomycetota</taxon>
        <taxon>Actinomycetes</taxon>
        <taxon>Streptosporangiales</taxon>
        <taxon>Streptosporangiaceae</taxon>
        <taxon>Planotetraspora</taxon>
    </lineage>
</organism>
<evidence type="ECO:0000256" key="3">
    <source>
        <dbReference type="ARBA" id="ARBA00023002"/>
    </source>
</evidence>
<dbReference type="PANTHER" id="PTHR38011">
    <property type="entry name" value="DIHYDROFOLATE REDUCTASE FAMILY PROTEIN (AFU_ORTHOLOGUE AFUA_8G06820)"/>
    <property type="match status" value="1"/>
</dbReference>
<gene>
    <name evidence="5" type="ORF">Pka01_65590</name>
</gene>
<reference evidence="5 6" key="1">
    <citation type="submission" date="2021-01" db="EMBL/GenBank/DDBJ databases">
        <title>Whole genome shotgun sequence of Planotetraspora kaengkrachanensis NBRC 104272.</title>
        <authorList>
            <person name="Komaki H."/>
            <person name="Tamura T."/>
        </authorList>
    </citation>
    <scope>NUCLEOTIDE SEQUENCE [LARGE SCALE GENOMIC DNA]</scope>
    <source>
        <strain evidence="5 6">NBRC 104272</strain>
    </source>
</reference>
<keyword evidence="6" id="KW-1185">Reference proteome</keyword>
<evidence type="ECO:0000256" key="2">
    <source>
        <dbReference type="ARBA" id="ARBA00022857"/>
    </source>
</evidence>
<dbReference type="EMBL" id="BONV01000040">
    <property type="protein sequence ID" value="GIG83432.1"/>
    <property type="molecule type" value="Genomic_DNA"/>
</dbReference>
<dbReference type="InterPro" id="IPR002734">
    <property type="entry name" value="RibDG_C"/>
</dbReference>
<sequence length="240" mass="25395">MATTRPYVLLSAAVSVDGYLDDAGPERLLLSSGEDFDRVDAVRADVDAILLGATAVRRDNPRLLVGSAERRAARLARGLPEHPMKVVITGSGDLDPSLALWHCGGAKLVVTVDAALARVRATLGPLADVVSTGPAVDWTQVLDELGRRGVRRLMVEGGGSVHSQLMSENLADEMHLAVAPLLVGQADAPRFLGPAAYPGGSRVRMRLVEARLVGDVVLLRYFPKERSAGVTRGHARDAAG</sequence>
<comment type="caution">
    <text evidence="5">The sequence shown here is derived from an EMBL/GenBank/DDBJ whole genome shotgun (WGS) entry which is preliminary data.</text>
</comment>
<dbReference type="Gene3D" id="3.40.430.10">
    <property type="entry name" value="Dihydrofolate Reductase, subunit A"/>
    <property type="match status" value="1"/>
</dbReference>
<dbReference type="InterPro" id="IPR050765">
    <property type="entry name" value="Riboflavin_Biosynth_HTPR"/>
</dbReference>
<evidence type="ECO:0000256" key="1">
    <source>
        <dbReference type="ARBA" id="ARBA00005104"/>
    </source>
</evidence>
<proteinExistence type="predicted"/>
<name>A0A8J3PYF3_9ACTN</name>
<protein>
    <recommendedName>
        <fullName evidence="4">Bacterial bifunctional deaminase-reductase C-terminal domain-containing protein</fullName>
    </recommendedName>
</protein>
<dbReference type="GO" id="GO:0008703">
    <property type="term" value="F:5-amino-6-(5-phosphoribosylamino)uracil reductase activity"/>
    <property type="evidence" value="ECO:0007669"/>
    <property type="project" value="InterPro"/>
</dbReference>
<evidence type="ECO:0000313" key="6">
    <source>
        <dbReference type="Proteomes" id="UP000630097"/>
    </source>
</evidence>
<accession>A0A8J3PYF3</accession>
<feature type="domain" description="Bacterial bifunctional deaminase-reductase C-terminal" evidence="4">
    <location>
        <begin position="6"/>
        <end position="218"/>
    </location>
</feature>
<dbReference type="PANTHER" id="PTHR38011:SF7">
    <property type="entry name" value="2,5-DIAMINO-6-RIBOSYLAMINO-4(3H)-PYRIMIDINONE 5'-PHOSPHATE REDUCTASE"/>
    <property type="match status" value="1"/>
</dbReference>
<dbReference type="InterPro" id="IPR024072">
    <property type="entry name" value="DHFR-like_dom_sf"/>
</dbReference>
<dbReference type="SUPFAM" id="SSF53597">
    <property type="entry name" value="Dihydrofolate reductase-like"/>
    <property type="match status" value="1"/>
</dbReference>
<keyword evidence="3" id="KW-0560">Oxidoreductase</keyword>